<dbReference type="GO" id="GO:0005524">
    <property type="term" value="F:ATP binding"/>
    <property type="evidence" value="ECO:0007669"/>
    <property type="project" value="UniProtKB-KW"/>
</dbReference>
<sequence length="523" mass="59856">MKITEEILKKLLVDSEIISQKDFDLAKKEAKEKNISLQEALIQKGLILDEELGELIADEIEFPFINLRKIKIKREILEIVPEIVAKKQKIIVFERTKEGLKVALAQPEDLETREFIERKTGEKVIPYYATERDIISALKYYKKEIKEEFEEIIGKTLEEFKEIKIKAPQVLPIIKIGELILNYGYENRASDIHLEPYADKTILRYRIDGVLHDVLTLPREIHDFLVSRIKILARLRTDEHEAAQDGHFSFRVPEEKFDIRVSIVPIEEGEKVVMRLLAERTKRFELEDLGLNEENLEKIKKNLKKSFGMILATGPTGCGKTTTLYAMLKILNTREVNIMTIEDPIEYDIEGINQIQVNPKTNLTFSQGLKAIIRQDPNIIMVGEIRDEETAKLAINAAMTGHLVLSTFHAIDAPTVLTRLLDMGIEPFLIASTINIAIAQRLVRKICSSCIESYEVSFSELEKLFGRDLASKLPQTEEKKIRLFRGRGCPLCQNTGYLGRIGIFEILEMQDSIKNLVLEKAPA</sequence>
<organism evidence="6 7">
    <name type="scientific">Candidatus Nealsonbacteria bacterium CG_4_9_14_0_8_um_filter_35_12</name>
    <dbReference type="NCBI Taxonomy" id="1974692"/>
    <lineage>
        <taxon>Bacteria</taxon>
        <taxon>Candidatus Nealsoniibacteriota</taxon>
    </lineage>
</organism>
<dbReference type="Gene3D" id="3.30.300.160">
    <property type="entry name" value="Type II secretion system, protein E, N-terminal domain"/>
    <property type="match status" value="1"/>
</dbReference>
<dbReference type="InterPro" id="IPR001482">
    <property type="entry name" value="T2SS/T4SS_dom"/>
</dbReference>
<protein>
    <recommendedName>
        <fullName evidence="8">AAA+ ATPase domain-containing protein</fullName>
    </recommendedName>
</protein>
<dbReference type="InterPro" id="IPR007831">
    <property type="entry name" value="T2SS_GspE_N"/>
</dbReference>
<evidence type="ECO:0000313" key="6">
    <source>
        <dbReference type="EMBL" id="PJB99478.1"/>
    </source>
</evidence>
<evidence type="ECO:0000313" key="7">
    <source>
        <dbReference type="Proteomes" id="UP000228875"/>
    </source>
</evidence>
<evidence type="ECO:0000259" key="5">
    <source>
        <dbReference type="Pfam" id="PF05157"/>
    </source>
</evidence>
<dbReference type="Pfam" id="PF00437">
    <property type="entry name" value="T2SSE"/>
    <property type="match status" value="1"/>
</dbReference>
<evidence type="ECO:0000256" key="1">
    <source>
        <dbReference type="ARBA" id="ARBA00006611"/>
    </source>
</evidence>
<dbReference type="Proteomes" id="UP000228875">
    <property type="component" value="Unassembled WGS sequence"/>
</dbReference>
<dbReference type="SUPFAM" id="SSF160246">
    <property type="entry name" value="EspE N-terminal domain-like"/>
    <property type="match status" value="1"/>
</dbReference>
<evidence type="ECO:0000256" key="3">
    <source>
        <dbReference type="ARBA" id="ARBA00022840"/>
    </source>
</evidence>
<feature type="domain" description="Type II secretion system protein GspE N-terminal" evidence="5">
    <location>
        <begin position="62"/>
        <end position="143"/>
    </location>
</feature>
<dbReference type="GO" id="GO:0005886">
    <property type="term" value="C:plasma membrane"/>
    <property type="evidence" value="ECO:0007669"/>
    <property type="project" value="TreeGrafter"/>
</dbReference>
<name>A0A2M8DMY7_9BACT</name>
<reference evidence="7" key="1">
    <citation type="submission" date="2017-09" db="EMBL/GenBank/DDBJ databases">
        <title>Depth-based differentiation of microbial function through sediment-hosted aquifers and enrichment of novel symbionts in the deep terrestrial subsurface.</title>
        <authorList>
            <person name="Probst A.J."/>
            <person name="Ladd B."/>
            <person name="Jarett J.K."/>
            <person name="Geller-Mcgrath D.E."/>
            <person name="Sieber C.M.K."/>
            <person name="Emerson J.B."/>
            <person name="Anantharaman K."/>
            <person name="Thomas B.C."/>
            <person name="Malmstrom R."/>
            <person name="Stieglmeier M."/>
            <person name="Klingl A."/>
            <person name="Woyke T."/>
            <person name="Ryan C.M."/>
            <person name="Banfield J.F."/>
        </authorList>
    </citation>
    <scope>NUCLEOTIDE SEQUENCE [LARGE SCALE GENOMIC DNA]</scope>
</reference>
<dbReference type="Gene3D" id="3.30.450.90">
    <property type="match status" value="1"/>
</dbReference>
<accession>A0A2M8DMY7</accession>
<comment type="similarity">
    <text evidence="1">Belongs to the GSP E family.</text>
</comment>
<dbReference type="SUPFAM" id="SSF52540">
    <property type="entry name" value="P-loop containing nucleoside triphosphate hydrolases"/>
    <property type="match status" value="1"/>
</dbReference>
<evidence type="ECO:0000256" key="2">
    <source>
        <dbReference type="ARBA" id="ARBA00022741"/>
    </source>
</evidence>
<evidence type="ECO:0000259" key="4">
    <source>
        <dbReference type="Pfam" id="PF00437"/>
    </source>
</evidence>
<keyword evidence="3" id="KW-0067">ATP-binding</keyword>
<feature type="domain" description="Bacterial type II secretion system protein E" evidence="4">
    <location>
        <begin position="172"/>
        <end position="520"/>
    </location>
</feature>
<dbReference type="EMBL" id="PFTB01000036">
    <property type="protein sequence ID" value="PJB99478.1"/>
    <property type="molecule type" value="Genomic_DNA"/>
</dbReference>
<comment type="caution">
    <text evidence="6">The sequence shown here is derived from an EMBL/GenBank/DDBJ whole genome shotgun (WGS) entry which is preliminary data.</text>
</comment>
<dbReference type="GO" id="GO:0016887">
    <property type="term" value="F:ATP hydrolysis activity"/>
    <property type="evidence" value="ECO:0007669"/>
    <property type="project" value="TreeGrafter"/>
</dbReference>
<proteinExistence type="inferred from homology"/>
<dbReference type="PANTHER" id="PTHR30258:SF1">
    <property type="entry name" value="PROTEIN TRANSPORT PROTEIN HOFB HOMOLOG"/>
    <property type="match status" value="1"/>
</dbReference>
<dbReference type="CDD" id="cd01129">
    <property type="entry name" value="PulE-GspE-like"/>
    <property type="match status" value="1"/>
</dbReference>
<dbReference type="Gene3D" id="3.40.50.300">
    <property type="entry name" value="P-loop containing nucleotide triphosphate hydrolases"/>
    <property type="match status" value="1"/>
</dbReference>
<dbReference type="PANTHER" id="PTHR30258">
    <property type="entry name" value="TYPE II SECRETION SYSTEM PROTEIN GSPE-RELATED"/>
    <property type="match status" value="1"/>
</dbReference>
<keyword evidence="2" id="KW-0547">Nucleotide-binding</keyword>
<dbReference type="InterPro" id="IPR027417">
    <property type="entry name" value="P-loop_NTPase"/>
</dbReference>
<feature type="non-terminal residue" evidence="6">
    <location>
        <position position="523"/>
    </location>
</feature>
<dbReference type="InterPro" id="IPR037257">
    <property type="entry name" value="T2SS_E_N_sf"/>
</dbReference>
<dbReference type="AlphaFoldDB" id="A0A2M8DMY7"/>
<dbReference type="Pfam" id="PF05157">
    <property type="entry name" value="MshEN"/>
    <property type="match status" value="1"/>
</dbReference>
<evidence type="ECO:0008006" key="8">
    <source>
        <dbReference type="Google" id="ProtNLM"/>
    </source>
</evidence>
<gene>
    <name evidence="6" type="ORF">CO077_01495</name>
</gene>